<dbReference type="EMBL" id="CP083681">
    <property type="protein sequence ID" value="UYU72496.1"/>
    <property type="molecule type" value="Genomic_DNA"/>
</dbReference>
<evidence type="ECO:0008006" key="7">
    <source>
        <dbReference type="Google" id="ProtNLM"/>
    </source>
</evidence>
<gene>
    <name evidence="3" type="ORF">KQP59_05155</name>
    <name evidence="2" type="ORF">KQP68_17790</name>
    <name evidence="4" type="ORF">KQP74_11550</name>
</gene>
<evidence type="ECO:0000256" key="1">
    <source>
        <dbReference type="SAM" id="MobiDB-lite"/>
    </source>
</evidence>
<dbReference type="Gene3D" id="3.10.450.730">
    <property type="entry name" value="BLIP domain"/>
    <property type="match status" value="1"/>
</dbReference>
<organism evidence="3 5">
    <name type="scientific">Bacteroides thetaiotaomicron</name>
    <dbReference type="NCBI Taxonomy" id="818"/>
    <lineage>
        <taxon>Bacteria</taxon>
        <taxon>Pseudomonadati</taxon>
        <taxon>Bacteroidota</taxon>
        <taxon>Bacteroidia</taxon>
        <taxon>Bacteroidales</taxon>
        <taxon>Bacteroidaceae</taxon>
        <taxon>Bacteroides</taxon>
    </lineage>
</organism>
<dbReference type="AlphaFoldDB" id="A0A139K6A5"/>
<proteinExistence type="predicted"/>
<dbReference type="Proteomes" id="UP001156218">
    <property type="component" value="Chromosome"/>
</dbReference>
<dbReference type="Proteomes" id="UP001156216">
    <property type="component" value="Chromosome"/>
</dbReference>
<dbReference type="RefSeq" id="WP_016267721.1">
    <property type="nucleotide sequence ID" value="NZ_BQNN01000001.1"/>
</dbReference>
<feature type="region of interest" description="Disordered" evidence="1">
    <location>
        <begin position="101"/>
        <end position="120"/>
    </location>
</feature>
<feature type="compositionally biased region" description="Basic and acidic residues" evidence="1">
    <location>
        <begin position="108"/>
        <end position="120"/>
    </location>
</feature>
<reference evidence="3 6" key="1">
    <citation type="submission" date="2021-06" db="EMBL/GenBank/DDBJ databases">
        <title>Interrogation of the integrated mobile genetic elements in gut-associated Bacteroides with a consensus prediction approach.</title>
        <authorList>
            <person name="Campbell D.E."/>
            <person name="Leigh J.R."/>
            <person name="Kim T."/>
            <person name="England W."/>
            <person name="Whitaker R.J."/>
            <person name="Degnan P.H."/>
        </authorList>
    </citation>
    <scope>NUCLEOTIDE SEQUENCE</scope>
    <source>
        <strain evidence="4">VPI-3443</strain>
        <strain evidence="3">VPI-BTDOT2</strain>
        <strain evidence="2 6">WAL8669</strain>
    </source>
</reference>
<evidence type="ECO:0000313" key="2">
    <source>
        <dbReference type="EMBL" id="UYU65413.1"/>
    </source>
</evidence>
<accession>A0A139K6A5</accession>
<name>A0A139K6A5_BACT4</name>
<evidence type="ECO:0000313" key="6">
    <source>
        <dbReference type="Proteomes" id="UP001156218"/>
    </source>
</evidence>
<sequence>MKKSQILMSLLLVILLSSCYASRITYENLSIIQRGMSSKEVIAIMGKPSYRSFDEESEMLEFRTSESSIAGVVNIWFVDDRVTKMKSYHTNGCMDRNRAIEDKEEEESAKKEKKEKEETSARIRVTMDGKHIIQTGSIIVTPDGKHETVVSDCGGVIITASGEHILAP</sequence>
<evidence type="ECO:0000313" key="3">
    <source>
        <dbReference type="EMBL" id="UYU72496.1"/>
    </source>
</evidence>
<protein>
    <recommendedName>
        <fullName evidence="7">Lipoprotein</fullName>
    </recommendedName>
</protein>
<dbReference type="EMBL" id="CP083685">
    <property type="protein sequence ID" value="UYU93250.1"/>
    <property type="molecule type" value="Genomic_DNA"/>
</dbReference>
<evidence type="ECO:0000313" key="5">
    <source>
        <dbReference type="Proteomes" id="UP001156216"/>
    </source>
</evidence>
<dbReference type="Proteomes" id="UP001162960">
    <property type="component" value="Chromosome"/>
</dbReference>
<dbReference type="PROSITE" id="PS51257">
    <property type="entry name" value="PROKAR_LIPOPROTEIN"/>
    <property type="match status" value="1"/>
</dbReference>
<evidence type="ECO:0000313" key="4">
    <source>
        <dbReference type="EMBL" id="UYU93250.1"/>
    </source>
</evidence>
<dbReference type="EMBL" id="CP083680">
    <property type="protein sequence ID" value="UYU65413.1"/>
    <property type="molecule type" value="Genomic_DNA"/>
</dbReference>